<evidence type="ECO:0000313" key="2">
    <source>
        <dbReference type="EMBL" id="RVW66401.1"/>
    </source>
</evidence>
<dbReference type="AlphaFoldDB" id="A0A438G2I1"/>
<proteinExistence type="predicted"/>
<protein>
    <submittedName>
        <fullName evidence="2">Uncharacterized protein</fullName>
    </submittedName>
</protein>
<dbReference type="Proteomes" id="UP000288805">
    <property type="component" value="Unassembled WGS sequence"/>
</dbReference>
<comment type="caution">
    <text evidence="2">The sequence shown here is derived from an EMBL/GenBank/DDBJ whole genome shotgun (WGS) entry which is preliminary data.</text>
</comment>
<accession>A0A438G2I1</accession>
<evidence type="ECO:0000256" key="1">
    <source>
        <dbReference type="SAM" id="MobiDB-lite"/>
    </source>
</evidence>
<feature type="region of interest" description="Disordered" evidence="1">
    <location>
        <begin position="317"/>
        <end position="351"/>
    </location>
</feature>
<gene>
    <name evidence="2" type="ORF">CK203_065267</name>
</gene>
<feature type="compositionally biased region" description="Polar residues" evidence="1">
    <location>
        <begin position="158"/>
        <end position="169"/>
    </location>
</feature>
<dbReference type="EMBL" id="QGNW01000659">
    <property type="protein sequence ID" value="RVW66401.1"/>
    <property type="molecule type" value="Genomic_DNA"/>
</dbReference>
<sequence length="409" mass="45475">MQALLQETARLREENVVLRIQASSTGPPRATHAHAPSSPGGKLRLYSSLSKETTLQKTPVVRRDACEARSTGAWEAKVASSTTWGAHHEPLVTPMVQNVPRTKWYDKLGETSQTSHPLAPSAKGWTTCSSCLFALILFITTPQVDSSCLNSPRMMGPTTPSTHHALSTTHDSRYRKRRAAMQSIPRQPKGRPSHGFTAYLPTLLIISGTYRKLSWDNTYAPLEKNKHQHSAKHKNAGERVFEGIREAIWLGRVTSRGLQHGCFPADLQAKHLPGTPFFESLAKKPPTRMDDLFQCASKYSMLEDDVRTATQQILVAGQASRSGAKRNAKLPDRLRPSGRKQEEQSRPELPSLTPLSISYEKLLPMIQDISDFSDPDPSEWTHPKGIIVKNVPTIRSMVTQRRRVGASII</sequence>
<evidence type="ECO:0000313" key="3">
    <source>
        <dbReference type="Proteomes" id="UP000288805"/>
    </source>
</evidence>
<reference evidence="2 3" key="1">
    <citation type="journal article" date="2018" name="PLoS Genet.">
        <title>Population sequencing reveals clonal diversity and ancestral inbreeding in the grapevine cultivar Chardonnay.</title>
        <authorList>
            <person name="Roach M.J."/>
            <person name="Johnson D.L."/>
            <person name="Bohlmann J."/>
            <person name="van Vuuren H.J."/>
            <person name="Jones S.J."/>
            <person name="Pretorius I.S."/>
            <person name="Schmidt S.A."/>
            <person name="Borneman A.R."/>
        </authorList>
    </citation>
    <scope>NUCLEOTIDE SEQUENCE [LARGE SCALE GENOMIC DNA]</scope>
    <source>
        <strain evidence="3">cv. Chardonnay</strain>
        <tissue evidence="2">Leaf</tissue>
    </source>
</reference>
<feature type="region of interest" description="Disordered" evidence="1">
    <location>
        <begin position="22"/>
        <end position="43"/>
    </location>
</feature>
<feature type="compositionally biased region" description="Basic and acidic residues" evidence="1">
    <location>
        <begin position="329"/>
        <end position="346"/>
    </location>
</feature>
<organism evidence="2 3">
    <name type="scientific">Vitis vinifera</name>
    <name type="common">Grape</name>
    <dbReference type="NCBI Taxonomy" id="29760"/>
    <lineage>
        <taxon>Eukaryota</taxon>
        <taxon>Viridiplantae</taxon>
        <taxon>Streptophyta</taxon>
        <taxon>Embryophyta</taxon>
        <taxon>Tracheophyta</taxon>
        <taxon>Spermatophyta</taxon>
        <taxon>Magnoliopsida</taxon>
        <taxon>eudicotyledons</taxon>
        <taxon>Gunneridae</taxon>
        <taxon>Pentapetalae</taxon>
        <taxon>rosids</taxon>
        <taxon>Vitales</taxon>
        <taxon>Vitaceae</taxon>
        <taxon>Viteae</taxon>
        <taxon>Vitis</taxon>
    </lineage>
</organism>
<name>A0A438G2I1_VITVI</name>
<feature type="region of interest" description="Disordered" evidence="1">
    <location>
        <begin position="156"/>
        <end position="194"/>
    </location>
</feature>